<comment type="caution">
    <text evidence="2">The sequence shown here is derived from an EMBL/GenBank/DDBJ whole genome shotgun (WGS) entry which is preliminary data.</text>
</comment>
<protein>
    <submittedName>
        <fullName evidence="2">Uncharacterized protein</fullName>
    </submittedName>
</protein>
<sequence length="66" mass="7255">PRAAMVLMKVMVMLRFTSPLKSNVQKLLMLPPGEHPRVKSPNLKLSSSSSSMLMPNDACNKGNEKS</sequence>
<accession>A0AAV4U269</accession>
<feature type="non-terminal residue" evidence="2">
    <location>
        <position position="1"/>
    </location>
</feature>
<keyword evidence="3" id="KW-1185">Reference proteome</keyword>
<proteinExistence type="predicted"/>
<evidence type="ECO:0000256" key="1">
    <source>
        <dbReference type="SAM" id="MobiDB-lite"/>
    </source>
</evidence>
<dbReference type="EMBL" id="BPLQ01010615">
    <property type="protein sequence ID" value="GIY51888.1"/>
    <property type="molecule type" value="Genomic_DNA"/>
</dbReference>
<name>A0AAV4U269_9ARAC</name>
<evidence type="ECO:0000313" key="3">
    <source>
        <dbReference type="Proteomes" id="UP001054837"/>
    </source>
</evidence>
<feature type="compositionally biased region" description="Low complexity" evidence="1">
    <location>
        <begin position="39"/>
        <end position="56"/>
    </location>
</feature>
<reference evidence="2 3" key="1">
    <citation type="submission" date="2021-06" db="EMBL/GenBank/DDBJ databases">
        <title>Caerostris darwini draft genome.</title>
        <authorList>
            <person name="Kono N."/>
            <person name="Arakawa K."/>
        </authorList>
    </citation>
    <scope>NUCLEOTIDE SEQUENCE [LARGE SCALE GENOMIC DNA]</scope>
</reference>
<evidence type="ECO:0000313" key="2">
    <source>
        <dbReference type="EMBL" id="GIY51888.1"/>
    </source>
</evidence>
<dbReference type="AlphaFoldDB" id="A0AAV4U269"/>
<feature type="region of interest" description="Disordered" evidence="1">
    <location>
        <begin position="31"/>
        <end position="66"/>
    </location>
</feature>
<organism evidence="2 3">
    <name type="scientific">Caerostris darwini</name>
    <dbReference type="NCBI Taxonomy" id="1538125"/>
    <lineage>
        <taxon>Eukaryota</taxon>
        <taxon>Metazoa</taxon>
        <taxon>Ecdysozoa</taxon>
        <taxon>Arthropoda</taxon>
        <taxon>Chelicerata</taxon>
        <taxon>Arachnida</taxon>
        <taxon>Araneae</taxon>
        <taxon>Araneomorphae</taxon>
        <taxon>Entelegynae</taxon>
        <taxon>Araneoidea</taxon>
        <taxon>Araneidae</taxon>
        <taxon>Caerostris</taxon>
    </lineage>
</organism>
<dbReference type="Proteomes" id="UP001054837">
    <property type="component" value="Unassembled WGS sequence"/>
</dbReference>
<gene>
    <name evidence="2" type="ORF">CDAR_390081</name>
</gene>